<dbReference type="Pfam" id="PF01902">
    <property type="entry name" value="Diphthami_syn_2"/>
    <property type="match status" value="1"/>
</dbReference>
<dbReference type="InterPro" id="IPR002761">
    <property type="entry name" value="Diphthami_syn_dom"/>
</dbReference>
<dbReference type="InterPro" id="IPR014729">
    <property type="entry name" value="Rossmann-like_a/b/a_fold"/>
</dbReference>
<dbReference type="RefSeq" id="WP_089911227.1">
    <property type="nucleotide sequence ID" value="NZ_FOBB01000002.1"/>
</dbReference>
<keyword evidence="3" id="KW-1185">Reference proteome</keyword>
<dbReference type="AlphaFoldDB" id="A0A1H7SMR7"/>
<dbReference type="EMBL" id="FOBB01000002">
    <property type="protein sequence ID" value="SEL73912.1"/>
    <property type="molecule type" value="Genomic_DNA"/>
</dbReference>
<dbReference type="OrthoDB" id="3572539at2"/>
<evidence type="ECO:0000313" key="2">
    <source>
        <dbReference type="EMBL" id="SEL73912.1"/>
    </source>
</evidence>
<dbReference type="PIRSF" id="PIRSF039123">
    <property type="entry name" value="Diphthamide_synthase"/>
    <property type="match status" value="1"/>
</dbReference>
<name>A0A1H7SMR7_9BACT</name>
<reference evidence="2 3" key="1">
    <citation type="submission" date="2016-10" db="EMBL/GenBank/DDBJ databases">
        <authorList>
            <person name="de Groot N.N."/>
        </authorList>
    </citation>
    <scope>NUCLEOTIDE SEQUENCE [LARGE SCALE GENOMIC DNA]</scope>
    <source>
        <strain evidence="2 3">DSM 21039</strain>
    </source>
</reference>
<dbReference type="Gene3D" id="3.40.50.620">
    <property type="entry name" value="HUPs"/>
    <property type="match status" value="1"/>
</dbReference>
<organism evidence="2 3">
    <name type="scientific">Chitinophaga rupis</name>
    <dbReference type="NCBI Taxonomy" id="573321"/>
    <lineage>
        <taxon>Bacteria</taxon>
        <taxon>Pseudomonadati</taxon>
        <taxon>Bacteroidota</taxon>
        <taxon>Chitinophagia</taxon>
        <taxon>Chitinophagales</taxon>
        <taxon>Chitinophagaceae</taxon>
        <taxon>Chitinophaga</taxon>
    </lineage>
</organism>
<evidence type="ECO:0000313" key="3">
    <source>
        <dbReference type="Proteomes" id="UP000198984"/>
    </source>
</evidence>
<dbReference type="PANTHER" id="PTHR12196">
    <property type="entry name" value="DOMAIN OF UNKNOWN FUNCTION 71 DUF71 -CONTAINING PROTEIN"/>
    <property type="match status" value="1"/>
</dbReference>
<dbReference type="GO" id="GO:0017183">
    <property type="term" value="P:protein histidyl modification to diphthamide"/>
    <property type="evidence" value="ECO:0007669"/>
    <property type="project" value="TreeGrafter"/>
</dbReference>
<accession>A0A1H7SMR7</accession>
<dbReference type="GO" id="GO:0017178">
    <property type="term" value="F:diphthine-ammonia ligase activity"/>
    <property type="evidence" value="ECO:0007669"/>
    <property type="project" value="TreeGrafter"/>
</dbReference>
<dbReference type="STRING" id="573321.SAMN04488505_102985"/>
<dbReference type="Gene3D" id="3.90.1490.10">
    <property type="entry name" value="putative n-type atp pyrophosphatase, domain 2"/>
    <property type="match status" value="1"/>
</dbReference>
<sequence length="213" mass="23950">MRSVVSWSGGKDSCYAMMQAKAAGYQPVVLLNMMNENGQISRSHGLPHAVLMEQASMLEMVVVTVPASWESYEERFIATLQQLVEIYEVKAAVFGDIDLQPHRDWEEKVCAAAGIEAVLPLWQQPRHQLVMEMLQSGIKTMIVSCNTHLGPDFLGRILDEDLVKELEAKGVDVCGENGEFHTLVLDCPLFKHPVSVGAYTKIQHGDYWFLQWE</sequence>
<dbReference type="CDD" id="cd01994">
    <property type="entry name" value="AANH_PF0828-like"/>
    <property type="match status" value="1"/>
</dbReference>
<evidence type="ECO:0000259" key="1">
    <source>
        <dbReference type="Pfam" id="PF01902"/>
    </source>
</evidence>
<gene>
    <name evidence="2" type="ORF">SAMN04488505_102985</name>
</gene>
<feature type="domain" description="Diphthamide synthase" evidence="1">
    <location>
        <begin position="1"/>
        <end position="211"/>
    </location>
</feature>
<proteinExistence type="predicted"/>
<protein>
    <submittedName>
        <fullName evidence="2">MJ0570-related uncharacterized domain-containing protein</fullName>
    </submittedName>
</protein>
<dbReference type="SUPFAM" id="SSF52402">
    <property type="entry name" value="Adenine nucleotide alpha hydrolases-like"/>
    <property type="match status" value="1"/>
</dbReference>
<dbReference type="NCBIfam" id="TIGR00290">
    <property type="entry name" value="MJ0570_dom"/>
    <property type="match status" value="1"/>
</dbReference>
<dbReference type="Proteomes" id="UP000198984">
    <property type="component" value="Unassembled WGS sequence"/>
</dbReference>
<dbReference type="InterPro" id="IPR030662">
    <property type="entry name" value="DPH6/MJ0570"/>
</dbReference>
<dbReference type="PANTHER" id="PTHR12196:SF2">
    <property type="entry name" value="DIPHTHINE--AMMONIA LIGASE"/>
    <property type="match status" value="1"/>
</dbReference>